<dbReference type="InterPro" id="IPR036047">
    <property type="entry name" value="F-box-like_dom_sf"/>
</dbReference>
<sequence>MGRGRTRERRRRRGSTRRGLSYAIQEPVFHDPRLPSPFDDLPDEIVVAIVAAMGHDMATVARWVLTCRRHHALAMDATVWHHLCKVRFGPPLHRRFLDVGKTWRWLYEAQARVGGGDRAGPQTGAVLVDINDTRWVYWGDLVDGCPHGYGMAFPIPRRRTRCPVRVPDDGVVCQSQGRYEGYWQHGRRHGYGTGVADVAYGGATYDGHWKADKYHGHGVCVWPDVHVYEARGRRAPSAAAGRWSTRTATATRAIGKPTNRTATASTPGQTAHSTRAHGKRDCVMATEYV</sequence>
<evidence type="ECO:0000256" key="2">
    <source>
        <dbReference type="SAM" id="MobiDB-lite"/>
    </source>
</evidence>
<keyword evidence="1" id="KW-0677">Repeat</keyword>
<feature type="compositionally biased region" description="Polar residues" evidence="2">
    <location>
        <begin position="258"/>
        <end position="273"/>
    </location>
</feature>
<proteinExistence type="predicted"/>
<dbReference type="InterPro" id="IPR001810">
    <property type="entry name" value="F-box_dom"/>
</dbReference>
<evidence type="ECO:0000259" key="3">
    <source>
        <dbReference type="Pfam" id="PF12937"/>
    </source>
</evidence>
<dbReference type="Proteomes" id="UP000202511">
    <property type="component" value="Segment"/>
</dbReference>
<name>A0A0B5IWD8_9VIRU</name>
<dbReference type="Gene3D" id="2.20.110.10">
    <property type="entry name" value="Histone H3 K4-specific methyltransferase SET7/9 N-terminal domain"/>
    <property type="match status" value="1"/>
</dbReference>
<evidence type="ECO:0000313" key="5">
    <source>
        <dbReference type="Proteomes" id="UP000202511"/>
    </source>
</evidence>
<organism evidence="4 5">
    <name type="scientific">Pandoravirus inopinatum</name>
    <dbReference type="NCBI Taxonomy" id="1605721"/>
    <lineage>
        <taxon>Viruses</taxon>
        <taxon>Pandoravirus</taxon>
    </lineage>
</organism>
<dbReference type="PANTHER" id="PTHR23084:SF263">
    <property type="entry name" value="MORN REPEAT-CONTAINING PROTEIN 1"/>
    <property type="match status" value="1"/>
</dbReference>
<dbReference type="SUPFAM" id="SSF81383">
    <property type="entry name" value="F-box domain"/>
    <property type="match status" value="1"/>
</dbReference>
<dbReference type="SMART" id="SM00698">
    <property type="entry name" value="MORN"/>
    <property type="match status" value="2"/>
</dbReference>
<dbReference type="RefSeq" id="YP_009119248.1">
    <property type="nucleotide sequence ID" value="NC_026440.1"/>
</dbReference>
<dbReference type="Pfam" id="PF12937">
    <property type="entry name" value="F-box-like"/>
    <property type="match status" value="1"/>
</dbReference>
<accession>A0A0B5IWD8</accession>
<dbReference type="Pfam" id="PF02493">
    <property type="entry name" value="MORN"/>
    <property type="match status" value="2"/>
</dbReference>
<feature type="region of interest" description="Disordered" evidence="2">
    <location>
        <begin position="239"/>
        <end position="278"/>
    </location>
</feature>
<reference evidence="4 5" key="1">
    <citation type="journal article" date="2015" name="Parasitol. Res.">
        <title>Viruses in close associations with free-living amoebae.</title>
        <authorList>
            <person name="Scheid P."/>
        </authorList>
    </citation>
    <scope>NUCLEOTIDE SEQUENCE [LARGE SCALE GENOMIC DNA]</scope>
    <source>
        <strain evidence="4">KlaHel</strain>
    </source>
</reference>
<dbReference type="PANTHER" id="PTHR23084">
    <property type="entry name" value="PHOSPHATIDYLINOSITOL-4-PHOSPHATE 5-KINASE RELATED"/>
    <property type="match status" value="1"/>
</dbReference>
<dbReference type="GeneID" id="23461930"/>
<dbReference type="EMBL" id="KP136319">
    <property type="protein sequence ID" value="AJF97013.1"/>
    <property type="molecule type" value="Genomic_DNA"/>
</dbReference>
<feature type="domain" description="F-box" evidence="3">
    <location>
        <begin position="38"/>
        <end position="84"/>
    </location>
</feature>
<feature type="compositionally biased region" description="Low complexity" evidence="2">
    <location>
        <begin position="239"/>
        <end position="253"/>
    </location>
</feature>
<evidence type="ECO:0000313" key="4">
    <source>
        <dbReference type="EMBL" id="AJF97013.1"/>
    </source>
</evidence>
<dbReference type="Gene3D" id="1.20.1280.50">
    <property type="match status" value="1"/>
</dbReference>
<evidence type="ECO:0000256" key="1">
    <source>
        <dbReference type="ARBA" id="ARBA00022737"/>
    </source>
</evidence>
<dbReference type="SUPFAM" id="SSF82185">
    <property type="entry name" value="Histone H3 K4-specific methyltransferase SET7/9 N-terminal domain"/>
    <property type="match status" value="1"/>
</dbReference>
<dbReference type="InterPro" id="IPR003409">
    <property type="entry name" value="MORN"/>
</dbReference>
<dbReference type="KEGG" id="vg:23461930"/>
<protein>
    <submittedName>
        <fullName evidence="4">Morn repeat protein</fullName>
    </submittedName>
</protein>